<feature type="transmembrane region" description="Helical" evidence="2">
    <location>
        <begin position="307"/>
        <end position="330"/>
    </location>
</feature>
<dbReference type="AlphaFoldDB" id="A0A2H1EEV7"/>
<feature type="transmembrane region" description="Helical" evidence="2">
    <location>
        <begin position="132"/>
        <end position="152"/>
    </location>
</feature>
<feature type="compositionally biased region" description="Basic and acidic residues" evidence="1">
    <location>
        <begin position="1"/>
        <end position="18"/>
    </location>
</feature>
<feature type="transmembrane region" description="Helical" evidence="2">
    <location>
        <begin position="383"/>
        <end position="401"/>
    </location>
</feature>
<feature type="transmembrane region" description="Helical" evidence="2">
    <location>
        <begin position="350"/>
        <end position="371"/>
    </location>
</feature>
<name>A0A2H1EEV7_9ARCH</name>
<evidence type="ECO:0000256" key="1">
    <source>
        <dbReference type="SAM" id="MobiDB-lite"/>
    </source>
</evidence>
<evidence type="ECO:0000256" key="2">
    <source>
        <dbReference type="SAM" id="Phobius"/>
    </source>
</evidence>
<keyword evidence="2" id="KW-0472">Membrane</keyword>
<keyword evidence="2" id="KW-0812">Transmembrane</keyword>
<keyword evidence="3" id="KW-0808">Transferase</keyword>
<dbReference type="Proteomes" id="UP000232412">
    <property type="component" value="Unassembled WGS sequence"/>
</dbReference>
<feature type="transmembrane region" description="Helical" evidence="2">
    <location>
        <begin position="84"/>
        <end position="108"/>
    </location>
</feature>
<dbReference type="RefSeq" id="WP_101008959.1">
    <property type="nucleotide sequence ID" value="NZ_FRFC01000001.1"/>
</dbReference>
<evidence type="ECO:0000313" key="3">
    <source>
        <dbReference type="EMBL" id="SHO42891.1"/>
    </source>
</evidence>
<dbReference type="EMBL" id="FRFC01000001">
    <property type="protein sequence ID" value="SHO42891.1"/>
    <property type="molecule type" value="Genomic_DNA"/>
</dbReference>
<reference evidence="4" key="1">
    <citation type="submission" date="2016-12" db="EMBL/GenBank/DDBJ databases">
        <authorList>
            <person name="Herbold C."/>
        </authorList>
    </citation>
    <scope>NUCLEOTIDE SEQUENCE [LARGE SCALE GENOMIC DNA]</scope>
</reference>
<feature type="transmembrane region" description="Helical" evidence="2">
    <location>
        <begin position="38"/>
        <end position="64"/>
    </location>
</feature>
<keyword evidence="2" id="KW-1133">Transmembrane helix</keyword>
<sequence>MGKNKKDSSRDTPKDNKDNSSNNTKDIQGKSPMDKSKILAWAVFLPTVSVVFLSIIPAIFPALLTRATSPFQGPISMPEFVNPFQPGILAIPIISINLILLAIGIAYYKKKECKYRPVIHKITNFDLTKKQALVVVIVILGIFIALTAGTLAKEETWVDYAGVKERVQSWNISQFTHSFEPHIRYMLLSASLHIFGNIRVIPFITSIALLLVTYFFTKSITSKRISGVVAMIILLQAQTFLAYCTTASYDNSWILLYLFALYLIQKFWPPSPVSFFASIFSKALTIAFLPAMLYFISRSQIPKRSKIISLISYGVIIVILVIGSAAINASVTNGNMQHDSFWQGFTSMTLQMRFDYVTITFLLPVTVMLFFAARKGVLHADSILVSILTILLTAPVLMSTTDQTNQPYRFVSLVVFFAIGIGVLLSKRTRQDELLSSMQ</sequence>
<dbReference type="GO" id="GO:0016757">
    <property type="term" value="F:glycosyltransferase activity"/>
    <property type="evidence" value="ECO:0007669"/>
    <property type="project" value="UniProtKB-KW"/>
</dbReference>
<feature type="transmembrane region" description="Helical" evidence="2">
    <location>
        <begin position="407"/>
        <end position="425"/>
    </location>
</feature>
<organism evidence="3 4">
    <name type="scientific">Nitrosotalea sinensis</name>
    <dbReference type="NCBI Taxonomy" id="1499975"/>
    <lineage>
        <taxon>Archaea</taxon>
        <taxon>Nitrososphaerota</taxon>
        <taxon>Nitrososphaeria</taxon>
        <taxon>Nitrosotaleales</taxon>
        <taxon>Nitrosotaleaceae</taxon>
        <taxon>Nitrosotalea</taxon>
    </lineage>
</organism>
<keyword evidence="3" id="KW-0328">Glycosyltransferase</keyword>
<feature type="transmembrane region" description="Helical" evidence="2">
    <location>
        <begin position="275"/>
        <end position="295"/>
    </location>
</feature>
<accession>A0A2H1EEV7</accession>
<feature type="transmembrane region" description="Helical" evidence="2">
    <location>
        <begin position="194"/>
        <end position="216"/>
    </location>
</feature>
<gene>
    <name evidence="3" type="ORF">NSIN_10213</name>
</gene>
<keyword evidence="4" id="KW-1185">Reference proteome</keyword>
<feature type="transmembrane region" description="Helical" evidence="2">
    <location>
        <begin position="228"/>
        <end position="249"/>
    </location>
</feature>
<protein>
    <submittedName>
        <fullName evidence="3">Putative dolichyl-phosphate-mannose-protein mannosyltransferase</fullName>
    </submittedName>
</protein>
<feature type="region of interest" description="Disordered" evidence="1">
    <location>
        <begin position="1"/>
        <end position="30"/>
    </location>
</feature>
<dbReference type="OrthoDB" id="12190at2157"/>
<evidence type="ECO:0000313" key="4">
    <source>
        <dbReference type="Proteomes" id="UP000232412"/>
    </source>
</evidence>
<proteinExistence type="predicted"/>